<evidence type="ECO:0000313" key="2">
    <source>
        <dbReference type="EMBL" id="AIC93364.1"/>
    </source>
</evidence>
<dbReference type="Proteomes" id="UP000027142">
    <property type="component" value="Chromosome"/>
</dbReference>
<dbReference type="InterPro" id="IPR003959">
    <property type="entry name" value="ATPase_AAA_core"/>
</dbReference>
<dbReference type="SMART" id="SM00382">
    <property type="entry name" value="AAA"/>
    <property type="match status" value="1"/>
</dbReference>
<dbReference type="EMBL" id="CP003923">
    <property type="protein sequence ID" value="AIC93364.1"/>
    <property type="molecule type" value="Genomic_DNA"/>
</dbReference>
<reference evidence="2 3" key="1">
    <citation type="journal article" date="2014" name="Gene">
        <title>A comparative genomic analysis of the alkalitolerant soil bacterium Bacillus lehensis G1.</title>
        <authorList>
            <person name="Noor Y.M."/>
            <person name="Samsulrizal N.H."/>
            <person name="Jema'on N.A."/>
            <person name="Low K.O."/>
            <person name="Ramli A.N."/>
            <person name="Alias N.I."/>
            <person name="Damis S.I."/>
            <person name="Fuzi S.F."/>
            <person name="Isa M.N."/>
            <person name="Murad A.M."/>
            <person name="Raih M.F."/>
            <person name="Bakar F.D."/>
            <person name="Najimudin N."/>
            <person name="Mahadi N.M."/>
            <person name="Illias R.M."/>
        </authorList>
    </citation>
    <scope>NUCLEOTIDE SEQUENCE [LARGE SCALE GENOMIC DNA]</scope>
    <source>
        <strain evidence="2 3">G1</strain>
    </source>
</reference>
<dbReference type="GO" id="GO:0016887">
    <property type="term" value="F:ATP hydrolysis activity"/>
    <property type="evidence" value="ECO:0007669"/>
    <property type="project" value="InterPro"/>
</dbReference>
<dbReference type="STRING" id="1246626.BleG1_0756"/>
<dbReference type="GO" id="GO:0004176">
    <property type="term" value="F:ATP-dependent peptidase activity"/>
    <property type="evidence" value="ECO:0007669"/>
    <property type="project" value="TreeGrafter"/>
</dbReference>
<dbReference type="PANTHER" id="PTHR23076:SF97">
    <property type="entry name" value="ATP-DEPENDENT ZINC METALLOPROTEASE YME1L1"/>
    <property type="match status" value="1"/>
</dbReference>
<evidence type="ECO:0000259" key="1">
    <source>
        <dbReference type="SMART" id="SM00382"/>
    </source>
</evidence>
<gene>
    <name evidence="2" type="ORF">BleG1_0756</name>
</gene>
<evidence type="ECO:0000313" key="3">
    <source>
        <dbReference type="Proteomes" id="UP000027142"/>
    </source>
</evidence>
<dbReference type="eggNOG" id="COG0465">
    <property type="taxonomic scope" value="Bacteria"/>
</dbReference>
<dbReference type="Gene3D" id="1.10.8.60">
    <property type="match status" value="1"/>
</dbReference>
<name>A0A060LZX5_9BACI</name>
<keyword evidence="3" id="KW-1185">Reference proteome</keyword>
<accession>A0A060LZX5</accession>
<dbReference type="GO" id="GO:0005524">
    <property type="term" value="F:ATP binding"/>
    <property type="evidence" value="ECO:0007669"/>
    <property type="project" value="InterPro"/>
</dbReference>
<dbReference type="Pfam" id="PF00004">
    <property type="entry name" value="AAA"/>
    <property type="match status" value="1"/>
</dbReference>
<dbReference type="HOGENOM" id="CLU_648386_0_0_9"/>
<dbReference type="OrthoDB" id="9806903at2"/>
<dbReference type="AlphaFoldDB" id="A0A060LZX5"/>
<dbReference type="Gene3D" id="3.40.50.300">
    <property type="entry name" value="P-loop containing nucleotide triphosphate hydrolases"/>
    <property type="match status" value="1"/>
</dbReference>
<dbReference type="InterPro" id="IPR003593">
    <property type="entry name" value="AAA+_ATPase"/>
</dbReference>
<feature type="domain" description="AAA+ ATPase" evidence="1">
    <location>
        <begin position="215"/>
        <end position="335"/>
    </location>
</feature>
<dbReference type="RefSeq" id="WP_051667323.1">
    <property type="nucleotide sequence ID" value="NZ_CP003923.1"/>
</dbReference>
<organism evidence="2 3">
    <name type="scientific">Shouchella lehensis G1</name>
    <dbReference type="NCBI Taxonomy" id="1246626"/>
    <lineage>
        <taxon>Bacteria</taxon>
        <taxon>Bacillati</taxon>
        <taxon>Bacillota</taxon>
        <taxon>Bacilli</taxon>
        <taxon>Bacillales</taxon>
        <taxon>Bacillaceae</taxon>
        <taxon>Shouchella</taxon>
    </lineage>
</organism>
<dbReference type="InterPro" id="IPR027417">
    <property type="entry name" value="P-loop_NTPase"/>
</dbReference>
<sequence length="420" mass="48438">MESIISFKNENNQSASGYPALSMIVKGILDRLESTYNETYEVFTINEYHFELWSLFEEDLMTNNDQLEHVAMIVEKMERYSFTYDAEGDEPIYKVKQALSNNVYAYREQGIAFAQIPIMDGAHLTNVECVFATSSLAMERFLETIKGRLWQKSRNELLIFTDGMDGLNHEHQPITKRVKREDVLLKHEIKEEIYQMLDCFFEEDRSFFETYQIPYKRGILLYGPPGNGKTTLAKSIAHTVDAPAAYWQITEFTSSESIAQVFQMANRLAPIILIIEDIDSMPDGVRSYFLNTLDGATSKEGIFLIGTTNYPEEIDPGLMNRAGRFDRGYEFALPDESLREQYVHEKKFDKLLSSEEIAAVIKHSEGFSFAQLNELFVSCALESHQKGTVDLYRLIKRMKEDHKKSKTGKWQEEDGQLGFY</sequence>
<dbReference type="PANTHER" id="PTHR23076">
    <property type="entry name" value="METALLOPROTEASE M41 FTSH"/>
    <property type="match status" value="1"/>
</dbReference>
<proteinExistence type="predicted"/>
<dbReference type="KEGG" id="ble:BleG1_0756"/>
<dbReference type="GO" id="GO:0006508">
    <property type="term" value="P:proteolysis"/>
    <property type="evidence" value="ECO:0007669"/>
    <property type="project" value="TreeGrafter"/>
</dbReference>
<dbReference type="SUPFAM" id="SSF52540">
    <property type="entry name" value="P-loop containing nucleoside triphosphate hydrolases"/>
    <property type="match status" value="1"/>
</dbReference>
<dbReference type="PATRIC" id="fig|1246626.3.peg.754"/>
<protein>
    <submittedName>
        <fullName evidence="2">AAA+ type ATPase domain-containing protein</fullName>
    </submittedName>
</protein>
<dbReference type="CDD" id="cd19481">
    <property type="entry name" value="RecA-like_protease"/>
    <property type="match status" value="1"/>
</dbReference>